<dbReference type="InterPro" id="IPR020103">
    <property type="entry name" value="PsdUridine_synth_cat_dom_sf"/>
</dbReference>
<dbReference type="SUPFAM" id="SSF55120">
    <property type="entry name" value="Pseudouridine synthase"/>
    <property type="match status" value="1"/>
</dbReference>
<protein>
    <recommendedName>
        <fullName evidence="3">RNA pseudouridylate synthase</fullName>
    </recommendedName>
    <alternativeName>
        <fullName evidence="4">RNA-uridine isomerase</fullName>
    </alternativeName>
</protein>
<dbReference type="Proteomes" id="UP001431693">
    <property type="component" value="Unassembled WGS sequence"/>
</dbReference>
<dbReference type="RefSeq" id="WP_283712183.1">
    <property type="nucleotide sequence ID" value="NZ_JASJEW010000001.1"/>
</dbReference>
<dbReference type="PANTHER" id="PTHR21600">
    <property type="entry name" value="MITOCHONDRIAL RNA PSEUDOURIDINE SYNTHASE"/>
    <property type="match status" value="1"/>
</dbReference>
<keyword evidence="7" id="KW-1185">Reference proteome</keyword>
<gene>
    <name evidence="6" type="ORF">QJ043_00355</name>
</gene>
<comment type="caution">
    <text evidence="6">The sequence shown here is derived from an EMBL/GenBank/DDBJ whole genome shotgun (WGS) entry which is preliminary data.</text>
</comment>
<evidence type="ECO:0000256" key="2">
    <source>
        <dbReference type="ARBA" id="ARBA00010876"/>
    </source>
</evidence>
<evidence type="ECO:0000256" key="3">
    <source>
        <dbReference type="ARBA" id="ARBA00031870"/>
    </source>
</evidence>
<evidence type="ECO:0000259" key="5">
    <source>
        <dbReference type="Pfam" id="PF00849"/>
    </source>
</evidence>
<evidence type="ECO:0000256" key="1">
    <source>
        <dbReference type="ARBA" id="ARBA00000073"/>
    </source>
</evidence>
<dbReference type="InterPro" id="IPR006145">
    <property type="entry name" value="PsdUridine_synth_RsuA/RluA"/>
</dbReference>
<dbReference type="Gene3D" id="3.30.2350.10">
    <property type="entry name" value="Pseudouridine synthase"/>
    <property type="match status" value="1"/>
</dbReference>
<feature type="domain" description="Pseudouridine synthase RsuA/RluA-like" evidence="5">
    <location>
        <begin position="97"/>
        <end position="249"/>
    </location>
</feature>
<keyword evidence="6" id="KW-0413">Isomerase</keyword>
<evidence type="ECO:0000313" key="7">
    <source>
        <dbReference type="Proteomes" id="UP001431693"/>
    </source>
</evidence>
<dbReference type="EMBL" id="JASJEX010000001">
    <property type="protein sequence ID" value="MDJ1128539.1"/>
    <property type="molecule type" value="Genomic_DNA"/>
</dbReference>
<comment type="similarity">
    <text evidence="2">Belongs to the pseudouridine synthase RluA family.</text>
</comment>
<dbReference type="InterPro" id="IPR050188">
    <property type="entry name" value="RluA_PseudoU_synthase"/>
</dbReference>
<organism evidence="6 7">
    <name type="scientific">Kribbibacterium absianum</name>
    <dbReference type="NCBI Taxonomy" id="3044210"/>
    <lineage>
        <taxon>Bacteria</taxon>
        <taxon>Bacillati</taxon>
        <taxon>Actinomycetota</taxon>
        <taxon>Coriobacteriia</taxon>
        <taxon>Coriobacteriales</taxon>
        <taxon>Kribbibacteriaceae</taxon>
        <taxon>Kribbibacterium</taxon>
    </lineage>
</organism>
<dbReference type="CDD" id="cd02869">
    <property type="entry name" value="PseudoU_synth_RluA_like"/>
    <property type="match status" value="1"/>
</dbReference>
<reference evidence="6" key="1">
    <citation type="submission" date="2023-05" db="EMBL/GenBank/DDBJ databases">
        <title>[olsenella] sp. nov., isolated from a pig farm feces dump.</title>
        <authorList>
            <person name="Chang Y.-H."/>
        </authorList>
    </citation>
    <scope>NUCLEOTIDE SEQUENCE</scope>
    <source>
        <strain evidence="6">YH-ols2217</strain>
    </source>
</reference>
<sequence length="316" mass="34002">MARKPYRVLEADDVHVEVAVRPPQTAGRLLAEMGLSRPGRAAVFAGRRLSREGRPLAHGDRLASGDVVTLELEAADAPFPDCEAATVLWEDPLGLALVAEKPQGLLVHGDGSGAETLTDRVQAHLADEGRVRVAQAVQRLDVGTSGCVLFSLAPEFQPLWDEAVAGADVEKRYLAVLAGTLPGDVTVTEPIGRDRHDAHRMRVSATGKPAETRFAVVETRTVPGIGPVTLVEAQILSGRRHQIRVHAAHLGTPVVGDEWYDGSMWDDGLLLHAWRETFAHPLTGERVTVESPVPPRIAALFPDACVKANCPRSSPR</sequence>
<comment type="catalytic activity">
    <reaction evidence="1">
        <text>a uridine in RNA = a pseudouridine in RNA</text>
        <dbReference type="Rhea" id="RHEA:48348"/>
        <dbReference type="Rhea" id="RHEA-COMP:12068"/>
        <dbReference type="Rhea" id="RHEA-COMP:12069"/>
        <dbReference type="ChEBI" id="CHEBI:65314"/>
        <dbReference type="ChEBI" id="CHEBI:65315"/>
    </reaction>
</comment>
<proteinExistence type="inferred from homology"/>
<dbReference type="PANTHER" id="PTHR21600:SF87">
    <property type="entry name" value="RNA PSEUDOURIDYLATE SYNTHASE DOMAIN-CONTAINING PROTEIN 1"/>
    <property type="match status" value="1"/>
</dbReference>
<evidence type="ECO:0000256" key="4">
    <source>
        <dbReference type="ARBA" id="ARBA00033164"/>
    </source>
</evidence>
<dbReference type="Pfam" id="PF00849">
    <property type="entry name" value="PseudoU_synth_2"/>
    <property type="match status" value="1"/>
</dbReference>
<name>A0ABT6ZHK6_9ACTN</name>
<accession>A0ABT6ZHK6</accession>
<evidence type="ECO:0000313" key="6">
    <source>
        <dbReference type="EMBL" id="MDJ1128539.1"/>
    </source>
</evidence>
<dbReference type="GO" id="GO:0016853">
    <property type="term" value="F:isomerase activity"/>
    <property type="evidence" value="ECO:0007669"/>
    <property type="project" value="UniProtKB-KW"/>
</dbReference>